<dbReference type="CDD" id="cd07989">
    <property type="entry name" value="LPLAT_AGPAT-like"/>
    <property type="match status" value="1"/>
</dbReference>
<dbReference type="SUPFAM" id="SSF69593">
    <property type="entry name" value="Glycerol-3-phosphate (1)-acyltransferase"/>
    <property type="match status" value="1"/>
</dbReference>
<dbReference type="EMBL" id="SDMQ01000005">
    <property type="protein sequence ID" value="TBT85436.1"/>
    <property type="molecule type" value="Genomic_DNA"/>
</dbReference>
<feature type="domain" description="Phospholipid/glycerol acyltransferase" evidence="4">
    <location>
        <begin position="57"/>
        <end position="175"/>
    </location>
</feature>
<reference evidence="5 6" key="1">
    <citation type="submission" date="2019-01" db="EMBL/GenBank/DDBJ databases">
        <title>Lactibacter flavus gen. nov., sp. nov., a novel bacterium of the family Propionibacteriaceae isolated from raw milk and dairy products.</title>
        <authorList>
            <person name="Huptas C."/>
            <person name="Wenning M."/>
            <person name="Breitenwieser F."/>
            <person name="Doll E."/>
            <person name="Von Neubeck M."/>
            <person name="Busse H.-J."/>
            <person name="Scherer S."/>
        </authorList>
    </citation>
    <scope>NUCLEOTIDE SEQUENCE [LARGE SCALE GENOMIC DNA]</scope>
    <source>
        <strain evidence="5 6">KCTC 33808</strain>
    </source>
</reference>
<protein>
    <submittedName>
        <fullName evidence="5">1-acyl-sn-glycerol-3-phosphate acyltransferase</fullName>
    </submittedName>
</protein>
<dbReference type="OrthoDB" id="9806008at2"/>
<organism evidence="5 6">
    <name type="scientific">Propioniciclava sinopodophylli</name>
    <dbReference type="NCBI Taxonomy" id="1837344"/>
    <lineage>
        <taxon>Bacteria</taxon>
        <taxon>Bacillati</taxon>
        <taxon>Actinomycetota</taxon>
        <taxon>Actinomycetes</taxon>
        <taxon>Propionibacteriales</taxon>
        <taxon>Propionibacteriaceae</taxon>
        <taxon>Propioniciclava</taxon>
    </lineage>
</organism>
<sequence>MGTALDRNRSQRPLRTPSQPGDGPVYRRLAIAVGHVLRAVSKEVWDDAASLPPSGGMILVSNHVSYLDVLAVGRYIIWSGRWPRYLGKAELWSTPVVGWFARKCGQIPVQRNSAQARDSLAPAQAALERGECVGIYPEGGRTRDPDLWPQTARTGVARLALATGVPVIPTANWGTHAIMPGRKLSLPRLFPRKTVRVVMGEPVDLADLVGRTDVEAMRIATERIMDAVTTLVEQLRGEPRPEGIWDPRKSARVPRWTPR</sequence>
<dbReference type="PANTHER" id="PTHR10434">
    <property type="entry name" value="1-ACYL-SN-GLYCEROL-3-PHOSPHATE ACYLTRANSFERASE"/>
    <property type="match status" value="1"/>
</dbReference>
<gene>
    <name evidence="5" type="ORF">ET989_06755</name>
</gene>
<keyword evidence="6" id="KW-1185">Reference proteome</keyword>
<evidence type="ECO:0000313" key="6">
    <source>
        <dbReference type="Proteomes" id="UP000292373"/>
    </source>
</evidence>
<dbReference type="Pfam" id="PF01553">
    <property type="entry name" value="Acyltransferase"/>
    <property type="match status" value="1"/>
</dbReference>
<evidence type="ECO:0000313" key="5">
    <source>
        <dbReference type="EMBL" id="TBT85436.1"/>
    </source>
</evidence>
<proteinExistence type="predicted"/>
<feature type="region of interest" description="Disordered" evidence="3">
    <location>
        <begin position="239"/>
        <end position="259"/>
    </location>
</feature>
<keyword evidence="1 5" id="KW-0808">Transferase</keyword>
<name>A0A4Q9KE87_9ACTN</name>
<dbReference type="RefSeq" id="WP_131167777.1">
    <property type="nucleotide sequence ID" value="NZ_SDMQ01000005.1"/>
</dbReference>
<feature type="compositionally biased region" description="Basic and acidic residues" evidence="3">
    <location>
        <begin position="239"/>
        <end position="249"/>
    </location>
</feature>
<dbReference type="GO" id="GO:0003841">
    <property type="term" value="F:1-acylglycerol-3-phosphate O-acyltransferase activity"/>
    <property type="evidence" value="ECO:0007669"/>
    <property type="project" value="TreeGrafter"/>
</dbReference>
<evidence type="ECO:0000256" key="2">
    <source>
        <dbReference type="ARBA" id="ARBA00023315"/>
    </source>
</evidence>
<dbReference type="InterPro" id="IPR002123">
    <property type="entry name" value="Plipid/glycerol_acylTrfase"/>
</dbReference>
<dbReference type="GO" id="GO:0005886">
    <property type="term" value="C:plasma membrane"/>
    <property type="evidence" value="ECO:0007669"/>
    <property type="project" value="TreeGrafter"/>
</dbReference>
<keyword evidence="2 5" id="KW-0012">Acyltransferase</keyword>
<accession>A0A4Q9KE87</accession>
<dbReference type="PANTHER" id="PTHR10434:SF11">
    <property type="entry name" value="1-ACYL-SN-GLYCEROL-3-PHOSPHATE ACYLTRANSFERASE"/>
    <property type="match status" value="1"/>
</dbReference>
<dbReference type="Proteomes" id="UP000292373">
    <property type="component" value="Unassembled WGS sequence"/>
</dbReference>
<evidence type="ECO:0000256" key="1">
    <source>
        <dbReference type="ARBA" id="ARBA00022679"/>
    </source>
</evidence>
<dbReference type="AlphaFoldDB" id="A0A4Q9KE87"/>
<dbReference type="SMART" id="SM00563">
    <property type="entry name" value="PlsC"/>
    <property type="match status" value="1"/>
</dbReference>
<evidence type="ECO:0000259" key="4">
    <source>
        <dbReference type="SMART" id="SM00563"/>
    </source>
</evidence>
<feature type="region of interest" description="Disordered" evidence="3">
    <location>
        <begin position="1"/>
        <end position="23"/>
    </location>
</feature>
<evidence type="ECO:0000256" key="3">
    <source>
        <dbReference type="SAM" id="MobiDB-lite"/>
    </source>
</evidence>
<dbReference type="GO" id="GO:0006654">
    <property type="term" value="P:phosphatidic acid biosynthetic process"/>
    <property type="evidence" value="ECO:0007669"/>
    <property type="project" value="TreeGrafter"/>
</dbReference>
<comment type="caution">
    <text evidence="5">The sequence shown here is derived from an EMBL/GenBank/DDBJ whole genome shotgun (WGS) entry which is preliminary data.</text>
</comment>